<keyword evidence="4" id="KW-1185">Reference proteome</keyword>
<evidence type="ECO:0000313" key="3">
    <source>
        <dbReference type="EMBL" id="SDW62308.1"/>
    </source>
</evidence>
<gene>
    <name evidence="3" type="ORF">SAMN05444410_104131</name>
</gene>
<sequence length="210" mass="22768">MKNIHLLAAVLLLASTACNNTKKEESGMAKDGTQQASSSTPDSATMMKNWQAYMAPGDMHKMMASWDGNWSCTVSTWMQPGAPPIASTATAVNKMVLGGRYQASAFTGTFNGMPFEGMGTLAYDNAKKLFISTWMDNMGTGVMKMEGPWDPATKTMDLKGSMIDPSTGKEVTAHQMFTEKDANTQVMVIFAPGPGGKEYKSMEILFTRDK</sequence>
<evidence type="ECO:0000313" key="4">
    <source>
        <dbReference type="Proteomes" id="UP000198711"/>
    </source>
</evidence>
<name>A0A8X8LEI1_9BACT</name>
<comment type="caution">
    <text evidence="3">The sequence shown here is derived from an EMBL/GenBank/DDBJ whole genome shotgun (WGS) entry which is preliminary data.</text>
</comment>
<proteinExistence type="predicted"/>
<feature type="compositionally biased region" description="Polar residues" evidence="1">
    <location>
        <begin position="32"/>
        <end position="43"/>
    </location>
</feature>
<keyword evidence="2" id="KW-0732">Signal</keyword>
<organism evidence="3 4">
    <name type="scientific">Hydrobacter penzbergensis</name>
    <dbReference type="NCBI Taxonomy" id="1235997"/>
    <lineage>
        <taxon>Bacteria</taxon>
        <taxon>Pseudomonadati</taxon>
        <taxon>Bacteroidota</taxon>
        <taxon>Chitinophagia</taxon>
        <taxon>Chitinophagales</taxon>
        <taxon>Chitinophagaceae</taxon>
        <taxon>Hydrobacter</taxon>
    </lineage>
</organism>
<dbReference type="AlphaFoldDB" id="A0A8X8LEI1"/>
<feature type="chain" id="PRO_5036493244" description="DUF1579 domain-containing protein" evidence="2">
    <location>
        <begin position="20"/>
        <end position="210"/>
    </location>
</feature>
<dbReference type="Pfam" id="PF07617">
    <property type="entry name" value="DUF1579"/>
    <property type="match status" value="1"/>
</dbReference>
<dbReference type="RefSeq" id="WP_092723145.1">
    <property type="nucleotide sequence ID" value="NZ_FNNO01000004.1"/>
</dbReference>
<evidence type="ECO:0000256" key="1">
    <source>
        <dbReference type="SAM" id="MobiDB-lite"/>
    </source>
</evidence>
<evidence type="ECO:0008006" key="5">
    <source>
        <dbReference type="Google" id="ProtNLM"/>
    </source>
</evidence>
<dbReference type="Proteomes" id="UP000198711">
    <property type="component" value="Unassembled WGS sequence"/>
</dbReference>
<reference evidence="3 4" key="1">
    <citation type="submission" date="2016-10" db="EMBL/GenBank/DDBJ databases">
        <authorList>
            <person name="Varghese N."/>
            <person name="Submissions S."/>
        </authorList>
    </citation>
    <scope>NUCLEOTIDE SEQUENCE [LARGE SCALE GENOMIC DNA]</scope>
    <source>
        <strain evidence="3 4">DSM 25353</strain>
    </source>
</reference>
<protein>
    <recommendedName>
        <fullName evidence="5">DUF1579 domain-containing protein</fullName>
    </recommendedName>
</protein>
<feature type="signal peptide" evidence="2">
    <location>
        <begin position="1"/>
        <end position="19"/>
    </location>
</feature>
<dbReference type="EMBL" id="FNNO01000004">
    <property type="protein sequence ID" value="SDW62308.1"/>
    <property type="molecule type" value="Genomic_DNA"/>
</dbReference>
<dbReference type="PROSITE" id="PS51257">
    <property type="entry name" value="PROKAR_LIPOPROTEIN"/>
    <property type="match status" value="1"/>
</dbReference>
<feature type="region of interest" description="Disordered" evidence="1">
    <location>
        <begin position="23"/>
        <end position="43"/>
    </location>
</feature>
<dbReference type="InterPro" id="IPR011473">
    <property type="entry name" value="DUF1579"/>
</dbReference>
<accession>A0A8X8LEI1</accession>
<evidence type="ECO:0000256" key="2">
    <source>
        <dbReference type="SAM" id="SignalP"/>
    </source>
</evidence>